<dbReference type="GO" id="GO:0006355">
    <property type="term" value="P:regulation of DNA-templated transcription"/>
    <property type="evidence" value="ECO:0007669"/>
    <property type="project" value="InterPro"/>
</dbReference>
<evidence type="ECO:0000256" key="1">
    <source>
        <dbReference type="ARBA" id="ARBA00022553"/>
    </source>
</evidence>
<evidence type="ECO:0000256" key="4">
    <source>
        <dbReference type="ARBA" id="ARBA00023125"/>
    </source>
</evidence>
<dbReference type="PROSITE" id="PS50110">
    <property type="entry name" value="RESPONSE_REGULATORY"/>
    <property type="match status" value="1"/>
</dbReference>
<dbReference type="Gene3D" id="6.10.250.690">
    <property type="match status" value="1"/>
</dbReference>
<keyword evidence="11" id="KW-1185">Reference proteome</keyword>
<dbReference type="OrthoDB" id="152576at2"/>
<dbReference type="EMBL" id="AECS01000001">
    <property type="protein sequence ID" value="EFQ05083.1"/>
    <property type="molecule type" value="Genomic_DNA"/>
</dbReference>
<evidence type="ECO:0000256" key="3">
    <source>
        <dbReference type="ARBA" id="ARBA00023015"/>
    </source>
</evidence>
<dbReference type="AlphaFoldDB" id="E2Z9A4"/>
<evidence type="ECO:0000256" key="7">
    <source>
        <dbReference type="PROSITE-ProRule" id="PRU01091"/>
    </source>
</evidence>
<dbReference type="InterPro" id="IPR016032">
    <property type="entry name" value="Sig_transdc_resp-reg_C-effctor"/>
</dbReference>
<dbReference type="InterPro" id="IPR036388">
    <property type="entry name" value="WH-like_DNA-bd_sf"/>
</dbReference>
<proteinExistence type="predicted"/>
<dbReference type="InterPro" id="IPR001789">
    <property type="entry name" value="Sig_transdc_resp-reg_receiver"/>
</dbReference>
<keyword evidence="3" id="KW-0805">Transcription regulation</keyword>
<name>E2Z9A4_9FIRM</name>
<keyword evidence="5" id="KW-0804">Transcription</keyword>
<dbReference type="STRING" id="706434.HMPREF9429_00002"/>
<evidence type="ECO:0000256" key="5">
    <source>
        <dbReference type="ARBA" id="ARBA00023163"/>
    </source>
</evidence>
<reference evidence="10 11" key="1">
    <citation type="submission" date="2010-08" db="EMBL/GenBank/DDBJ databases">
        <authorList>
            <person name="Weinstock G."/>
            <person name="Sodergren E."/>
            <person name="Clifton S."/>
            <person name="Fulton L."/>
            <person name="Fulton B."/>
            <person name="Courtney L."/>
            <person name="Fronick C."/>
            <person name="Harrison M."/>
            <person name="Strong C."/>
            <person name="Farmer C."/>
            <person name="Delahaunty K."/>
            <person name="Markovic C."/>
            <person name="Hall O."/>
            <person name="Minx P."/>
            <person name="Tomlinson C."/>
            <person name="Mitreva M."/>
            <person name="Hou S."/>
            <person name="Chen J."/>
            <person name="Wollam A."/>
            <person name="Pepin K.H."/>
            <person name="Johnson M."/>
            <person name="Bhonagiri V."/>
            <person name="Zhang X."/>
            <person name="Suruliraj S."/>
            <person name="Warren W."/>
            <person name="Chinwalla A."/>
            <person name="Mardis E.R."/>
            <person name="Wilson R.K."/>
        </authorList>
    </citation>
    <scope>NUCLEOTIDE SEQUENCE [LARGE SCALE GENOMIC DNA]</scope>
    <source>
        <strain evidence="10 11">F0359</strain>
    </source>
</reference>
<accession>E2Z9A4</accession>
<feature type="domain" description="Response regulatory" evidence="8">
    <location>
        <begin position="2"/>
        <end position="116"/>
    </location>
</feature>
<feature type="domain" description="OmpR/PhoB-type" evidence="9">
    <location>
        <begin position="125"/>
        <end position="222"/>
    </location>
</feature>
<dbReference type="GO" id="GO:0000156">
    <property type="term" value="F:phosphorelay response regulator activity"/>
    <property type="evidence" value="ECO:0007669"/>
    <property type="project" value="TreeGrafter"/>
</dbReference>
<sequence>MRLLLAEDEKELSTAVATILNASGYETDIVSDGVQAVEAAERNSYDCMVFDIMMPGKDGITALSEIREKGDVTPVIMLTAKSEVDDRITGLDAGADDYLTKPFAVKELLARIRSVTRRNGETFTPHLLTFANLEFNTETQEVKGENTIRLSSKEGKLLRYFLLNPEKELTTETVFTHVWNDAEEETTSIVWVYISYLRQKLDSVQAQVEITGEEGGTFRLTVKE</sequence>
<dbReference type="InterPro" id="IPR011006">
    <property type="entry name" value="CheY-like_superfamily"/>
</dbReference>
<dbReference type="eggNOG" id="COG0745">
    <property type="taxonomic scope" value="Bacteria"/>
</dbReference>
<keyword evidence="4 7" id="KW-0238">DNA-binding</keyword>
<dbReference type="Gene3D" id="1.10.10.10">
    <property type="entry name" value="Winged helix-like DNA-binding domain superfamily/Winged helix DNA-binding domain"/>
    <property type="match status" value="1"/>
</dbReference>
<gene>
    <name evidence="10" type="ORF">HMPREF9429_00002</name>
</gene>
<dbReference type="SUPFAM" id="SSF46894">
    <property type="entry name" value="C-terminal effector domain of the bipartite response regulators"/>
    <property type="match status" value="1"/>
</dbReference>
<keyword evidence="1 6" id="KW-0597">Phosphoprotein</keyword>
<dbReference type="PANTHER" id="PTHR48111">
    <property type="entry name" value="REGULATOR OF RPOS"/>
    <property type="match status" value="1"/>
</dbReference>
<dbReference type="GO" id="GO:0000976">
    <property type="term" value="F:transcription cis-regulatory region binding"/>
    <property type="evidence" value="ECO:0007669"/>
    <property type="project" value="TreeGrafter"/>
</dbReference>
<dbReference type="SMART" id="SM00862">
    <property type="entry name" value="Trans_reg_C"/>
    <property type="match status" value="1"/>
</dbReference>
<organism evidence="10 11">
    <name type="scientific">Megasphaera micronuciformis F0359</name>
    <dbReference type="NCBI Taxonomy" id="706434"/>
    <lineage>
        <taxon>Bacteria</taxon>
        <taxon>Bacillati</taxon>
        <taxon>Bacillota</taxon>
        <taxon>Negativicutes</taxon>
        <taxon>Veillonellales</taxon>
        <taxon>Veillonellaceae</taxon>
        <taxon>Megasphaera</taxon>
    </lineage>
</organism>
<dbReference type="CDD" id="cd00383">
    <property type="entry name" value="trans_reg_C"/>
    <property type="match status" value="1"/>
</dbReference>
<feature type="DNA-binding region" description="OmpR/PhoB-type" evidence="7">
    <location>
        <begin position="125"/>
        <end position="222"/>
    </location>
</feature>
<dbReference type="Gene3D" id="3.40.50.2300">
    <property type="match status" value="1"/>
</dbReference>
<evidence type="ECO:0000256" key="2">
    <source>
        <dbReference type="ARBA" id="ARBA00023012"/>
    </source>
</evidence>
<dbReference type="RefSeq" id="WP_006940672.1">
    <property type="nucleotide sequence ID" value="NZ_GL538175.1"/>
</dbReference>
<dbReference type="Pfam" id="PF00486">
    <property type="entry name" value="Trans_reg_C"/>
    <property type="match status" value="1"/>
</dbReference>
<dbReference type="SUPFAM" id="SSF52172">
    <property type="entry name" value="CheY-like"/>
    <property type="match status" value="1"/>
</dbReference>
<dbReference type="InterPro" id="IPR001867">
    <property type="entry name" value="OmpR/PhoB-type_DNA-bd"/>
</dbReference>
<dbReference type="Pfam" id="PF00072">
    <property type="entry name" value="Response_reg"/>
    <property type="match status" value="1"/>
</dbReference>
<dbReference type="PROSITE" id="PS51755">
    <property type="entry name" value="OMPR_PHOB"/>
    <property type="match status" value="1"/>
</dbReference>
<dbReference type="HOGENOM" id="CLU_000445_30_1_9"/>
<dbReference type="SMART" id="SM00448">
    <property type="entry name" value="REC"/>
    <property type="match status" value="1"/>
</dbReference>
<evidence type="ECO:0000313" key="10">
    <source>
        <dbReference type="EMBL" id="EFQ05083.1"/>
    </source>
</evidence>
<dbReference type="GO" id="GO:0032993">
    <property type="term" value="C:protein-DNA complex"/>
    <property type="evidence" value="ECO:0007669"/>
    <property type="project" value="TreeGrafter"/>
</dbReference>
<keyword evidence="2" id="KW-0902">Two-component regulatory system</keyword>
<protein>
    <submittedName>
        <fullName evidence="10">Response regulator receiver domain protein</fullName>
    </submittedName>
</protein>
<feature type="modified residue" description="4-aspartylphosphate" evidence="6">
    <location>
        <position position="51"/>
    </location>
</feature>
<evidence type="ECO:0000259" key="9">
    <source>
        <dbReference type="PROSITE" id="PS51755"/>
    </source>
</evidence>
<dbReference type="GO" id="GO:0005829">
    <property type="term" value="C:cytosol"/>
    <property type="evidence" value="ECO:0007669"/>
    <property type="project" value="TreeGrafter"/>
</dbReference>
<evidence type="ECO:0000259" key="8">
    <source>
        <dbReference type="PROSITE" id="PS50110"/>
    </source>
</evidence>
<evidence type="ECO:0000313" key="11">
    <source>
        <dbReference type="Proteomes" id="UP000003195"/>
    </source>
</evidence>
<dbReference type="InterPro" id="IPR039420">
    <property type="entry name" value="WalR-like"/>
</dbReference>
<dbReference type="Proteomes" id="UP000003195">
    <property type="component" value="Unassembled WGS sequence"/>
</dbReference>
<comment type="caution">
    <text evidence="10">The sequence shown here is derived from an EMBL/GenBank/DDBJ whole genome shotgun (WGS) entry which is preliminary data.</text>
</comment>
<evidence type="ECO:0000256" key="6">
    <source>
        <dbReference type="PROSITE-ProRule" id="PRU00169"/>
    </source>
</evidence>
<dbReference type="PANTHER" id="PTHR48111:SF22">
    <property type="entry name" value="REGULATOR OF RPOS"/>
    <property type="match status" value="1"/>
</dbReference>